<dbReference type="OrthoDB" id="6433996at2759"/>
<evidence type="ECO:0000313" key="1">
    <source>
        <dbReference type="EMBL" id="GBN21061.1"/>
    </source>
</evidence>
<dbReference type="PANTHER" id="PTHR31511:SF12">
    <property type="entry name" value="RHO TERMINATION FACTOR N-TERMINAL DOMAIN-CONTAINING PROTEIN"/>
    <property type="match status" value="1"/>
</dbReference>
<evidence type="ECO:0000313" key="2">
    <source>
        <dbReference type="Proteomes" id="UP000499080"/>
    </source>
</evidence>
<dbReference type="SUPFAM" id="SSF54060">
    <property type="entry name" value="His-Me finger endonucleases"/>
    <property type="match status" value="1"/>
</dbReference>
<sequence length="153" mass="18416">MEFSYYIKYNNEYFKDENPLYFKEPVYYHGADAMKKFVSMLKEDTIKIEKFIIEKEDKYEDIKSMIDFNEHHYKRSNKWHICEKEISPEHVKVIDHCHLTGKYRDSAQNDCNLNYKITSFIPTIIHNLSGYDAHLFIKELGFDDSRLDVIPNN</sequence>
<gene>
    <name evidence="1" type="ORF">AVEN_146945_1</name>
</gene>
<dbReference type="EMBL" id="BGPR01006686">
    <property type="protein sequence ID" value="GBN21061.1"/>
    <property type="molecule type" value="Genomic_DNA"/>
</dbReference>
<protein>
    <recommendedName>
        <fullName evidence="3">DNA-directed DNA polymerase</fullName>
    </recommendedName>
</protein>
<evidence type="ECO:0008006" key="3">
    <source>
        <dbReference type="Google" id="ProtNLM"/>
    </source>
</evidence>
<keyword evidence="2" id="KW-1185">Reference proteome</keyword>
<proteinExistence type="predicted"/>
<dbReference type="Proteomes" id="UP000499080">
    <property type="component" value="Unassembled WGS sequence"/>
</dbReference>
<comment type="caution">
    <text evidence="1">The sequence shown here is derived from an EMBL/GenBank/DDBJ whole genome shotgun (WGS) entry which is preliminary data.</text>
</comment>
<organism evidence="1 2">
    <name type="scientific">Araneus ventricosus</name>
    <name type="common">Orbweaver spider</name>
    <name type="synonym">Epeira ventricosa</name>
    <dbReference type="NCBI Taxonomy" id="182803"/>
    <lineage>
        <taxon>Eukaryota</taxon>
        <taxon>Metazoa</taxon>
        <taxon>Ecdysozoa</taxon>
        <taxon>Arthropoda</taxon>
        <taxon>Chelicerata</taxon>
        <taxon>Arachnida</taxon>
        <taxon>Araneae</taxon>
        <taxon>Araneomorphae</taxon>
        <taxon>Entelegynae</taxon>
        <taxon>Araneoidea</taxon>
        <taxon>Araneidae</taxon>
        <taxon>Araneus</taxon>
    </lineage>
</organism>
<name>A0A4Y2M261_ARAVE</name>
<accession>A0A4Y2M261</accession>
<dbReference type="PANTHER" id="PTHR31511">
    <property type="entry name" value="PROTEIN CBG23764"/>
    <property type="match status" value="1"/>
</dbReference>
<reference evidence="1 2" key="1">
    <citation type="journal article" date="2019" name="Sci. Rep.">
        <title>Orb-weaving spider Araneus ventricosus genome elucidates the spidroin gene catalogue.</title>
        <authorList>
            <person name="Kono N."/>
            <person name="Nakamura H."/>
            <person name="Ohtoshi R."/>
            <person name="Moran D.A.P."/>
            <person name="Shinohara A."/>
            <person name="Yoshida Y."/>
            <person name="Fujiwara M."/>
            <person name="Mori M."/>
            <person name="Tomita M."/>
            <person name="Arakawa K."/>
        </authorList>
    </citation>
    <scope>NUCLEOTIDE SEQUENCE [LARGE SCALE GENOMIC DNA]</scope>
</reference>
<dbReference type="AlphaFoldDB" id="A0A4Y2M261"/>
<dbReference type="InterPro" id="IPR044925">
    <property type="entry name" value="His-Me_finger_sf"/>
</dbReference>